<feature type="domain" description="F-box" evidence="1">
    <location>
        <begin position="22"/>
        <end position="62"/>
    </location>
</feature>
<dbReference type="PANTHER" id="PTHR47712">
    <property type="entry name" value="OS09G0555300 PROTEIN"/>
    <property type="match status" value="1"/>
</dbReference>
<gene>
    <name evidence="2" type="ORF">LUZ62_049009</name>
</gene>
<dbReference type="Proteomes" id="UP001140206">
    <property type="component" value="Chromosome 2"/>
</dbReference>
<dbReference type="InterPro" id="IPR001810">
    <property type="entry name" value="F-box_dom"/>
</dbReference>
<dbReference type="Pfam" id="PF00646">
    <property type="entry name" value="F-box"/>
    <property type="match status" value="1"/>
</dbReference>
<evidence type="ECO:0000259" key="1">
    <source>
        <dbReference type="SMART" id="SM00256"/>
    </source>
</evidence>
<dbReference type="SMART" id="SM00256">
    <property type="entry name" value="FBOX"/>
    <property type="match status" value="1"/>
</dbReference>
<protein>
    <submittedName>
        <fullName evidence="2">F-box/kelch-repeat protein</fullName>
    </submittedName>
</protein>
<accession>A0AAV8G4D7</accession>
<reference evidence="2" key="1">
    <citation type="submission" date="2022-08" db="EMBL/GenBank/DDBJ databases">
        <authorList>
            <person name="Marques A."/>
        </authorList>
    </citation>
    <scope>NUCLEOTIDE SEQUENCE</scope>
    <source>
        <strain evidence="2">RhyPub2mFocal</strain>
        <tissue evidence="2">Leaves</tissue>
    </source>
</reference>
<dbReference type="EMBL" id="JAMFTS010000002">
    <property type="protein sequence ID" value="KAJ4797763.1"/>
    <property type="molecule type" value="Genomic_DNA"/>
</dbReference>
<evidence type="ECO:0000313" key="3">
    <source>
        <dbReference type="Proteomes" id="UP001140206"/>
    </source>
</evidence>
<dbReference type="Gene3D" id="2.120.10.80">
    <property type="entry name" value="Kelch-type beta propeller"/>
    <property type="match status" value="1"/>
</dbReference>
<dbReference type="CDD" id="cd09917">
    <property type="entry name" value="F-box_SF"/>
    <property type="match status" value="1"/>
</dbReference>
<keyword evidence="3" id="KW-1185">Reference proteome</keyword>
<sequence>MVDTDTSTVMNHPNNSMICTDLPADMLEAVVTKLPTVDLLSASCVSHGWLHAVRSSLHTQPRLFPWLILRCLPHPVATTHWIHALDPHSRTWLSVPPHYNSTGKAKEPSPTLNFLHGSTRDRLYALTLSQLLISEDPFGCSCQMEAKGPNVWRQDPVVAEVQGQWVVVVGGGFLTDEREEEGAVEVHDKQTGMWELAEPMPAEFDRSTYATWLSVAVSEKRLFVIEKKTGWVSRFDPESKKWGPTCQLGTVPSVSKWAIVMAGKERLLLVGAGAEGEMPTSEMKVRAWEVDGDSLQVINNKAMEMPAEMVDRLFPNFDSLDEARRQVCSVEVCGTEHGGYMFDPASMKNGVVMYQFQQSMEDQETGRVEMRWEWVPSPESVGRGLKESVAVGELKSGAARHTVQRGILAV</sequence>
<comment type="caution">
    <text evidence="2">The sequence shown here is derived from an EMBL/GenBank/DDBJ whole genome shotgun (WGS) entry which is preliminary data.</text>
</comment>
<dbReference type="PANTHER" id="PTHR47712:SF3">
    <property type="entry name" value="F-BOX DOMAIN-CONTAINING PROTEIN"/>
    <property type="match status" value="1"/>
</dbReference>
<proteinExistence type="predicted"/>
<dbReference type="AlphaFoldDB" id="A0AAV8G4D7"/>
<organism evidence="2 3">
    <name type="scientific">Rhynchospora pubera</name>
    <dbReference type="NCBI Taxonomy" id="906938"/>
    <lineage>
        <taxon>Eukaryota</taxon>
        <taxon>Viridiplantae</taxon>
        <taxon>Streptophyta</taxon>
        <taxon>Embryophyta</taxon>
        <taxon>Tracheophyta</taxon>
        <taxon>Spermatophyta</taxon>
        <taxon>Magnoliopsida</taxon>
        <taxon>Liliopsida</taxon>
        <taxon>Poales</taxon>
        <taxon>Cyperaceae</taxon>
        <taxon>Cyperoideae</taxon>
        <taxon>Rhynchosporeae</taxon>
        <taxon>Rhynchospora</taxon>
    </lineage>
</organism>
<dbReference type="InterPro" id="IPR015915">
    <property type="entry name" value="Kelch-typ_b-propeller"/>
</dbReference>
<evidence type="ECO:0000313" key="2">
    <source>
        <dbReference type="EMBL" id="KAJ4797763.1"/>
    </source>
</evidence>
<name>A0AAV8G4D7_9POAL</name>
<dbReference type="SUPFAM" id="SSF81383">
    <property type="entry name" value="F-box domain"/>
    <property type="match status" value="1"/>
</dbReference>
<dbReference type="SUPFAM" id="SSF117281">
    <property type="entry name" value="Kelch motif"/>
    <property type="match status" value="1"/>
</dbReference>
<dbReference type="InterPro" id="IPR036047">
    <property type="entry name" value="F-box-like_dom_sf"/>
</dbReference>